<dbReference type="Gene3D" id="3.60.10.10">
    <property type="entry name" value="Endonuclease/exonuclease/phosphatase"/>
    <property type="match status" value="1"/>
</dbReference>
<dbReference type="RefSeq" id="WP_127914655.1">
    <property type="nucleotide sequence ID" value="NZ_RKLP01000001.1"/>
</dbReference>
<keyword evidence="1" id="KW-0812">Transmembrane</keyword>
<gene>
    <name evidence="3" type="ORF">EGT67_03765</name>
</gene>
<dbReference type="Proteomes" id="UP000286208">
    <property type="component" value="Unassembled WGS sequence"/>
</dbReference>
<dbReference type="OrthoDB" id="2340043at2"/>
<keyword evidence="1" id="KW-0472">Membrane</keyword>
<protein>
    <submittedName>
        <fullName evidence="3">Endonuclease/exonuclease/phosphatase family protein</fullName>
    </submittedName>
</protein>
<accession>A0A438BKQ7</accession>
<reference evidence="3 4" key="1">
    <citation type="submission" date="2018-11" db="EMBL/GenBank/DDBJ databases">
        <title>Rhodococcus spongicola sp. nov. and Rhodococcus xishaensis sp. nov. from marine sponges.</title>
        <authorList>
            <person name="Li L."/>
            <person name="Lin H.W."/>
        </authorList>
    </citation>
    <scope>NUCLEOTIDE SEQUENCE [LARGE SCALE GENOMIC DNA]</scope>
    <source>
        <strain evidence="3 4">CCTCC AB2014297</strain>
    </source>
</reference>
<evidence type="ECO:0000313" key="3">
    <source>
        <dbReference type="EMBL" id="RVW11532.1"/>
    </source>
</evidence>
<feature type="transmembrane region" description="Helical" evidence="1">
    <location>
        <begin position="65"/>
        <end position="87"/>
    </location>
</feature>
<keyword evidence="3" id="KW-0378">Hydrolase</keyword>
<keyword evidence="4" id="KW-1185">Reference proteome</keyword>
<comment type="caution">
    <text evidence="3">The sequence shown here is derived from an EMBL/GenBank/DDBJ whole genome shotgun (WGS) entry which is preliminary data.</text>
</comment>
<name>A0A438BKQ7_9NOCA</name>
<feature type="transmembrane region" description="Helical" evidence="1">
    <location>
        <begin position="12"/>
        <end position="31"/>
    </location>
</feature>
<sequence length="334" mass="34332">MRRAVTLRRAAAVVAGAGIAAGLAALVAFGSGATSNVVIVAASFAPLLLVGTVVGAIAAAAARQWVLLGVSAVVLALGAWALGPLWVGGAAGEHAPPTGPAIRVMQSNIMVGSADPAELVRSVRERDVDVLTIQELTEPSVEALRAAGLEEVLPHTFLAPHVTGGGGAGIYSRLPLSNGRKVDGMALTNLVAEVDAGLTEPVVVFDVHPVPAYIAPATDWIEDFDRLRDAMDEAAVHENVIVSGDFNATYAHRKFRDLRHGGYVDAADQLGAGILPTYPTDKSYPAVVGIDHILTKGAQATSLERIDVVGSDHHGLVADVQLSAPQNGGGSPSQ</sequence>
<feature type="domain" description="Endonuclease/exonuclease/phosphatase" evidence="2">
    <location>
        <begin position="105"/>
        <end position="313"/>
    </location>
</feature>
<dbReference type="Pfam" id="PF03372">
    <property type="entry name" value="Exo_endo_phos"/>
    <property type="match status" value="1"/>
</dbReference>
<dbReference type="GO" id="GO:0004527">
    <property type="term" value="F:exonuclease activity"/>
    <property type="evidence" value="ECO:0007669"/>
    <property type="project" value="UniProtKB-KW"/>
</dbReference>
<evidence type="ECO:0000313" key="4">
    <source>
        <dbReference type="Proteomes" id="UP000286208"/>
    </source>
</evidence>
<dbReference type="InterPro" id="IPR005135">
    <property type="entry name" value="Endo/exonuclease/phosphatase"/>
</dbReference>
<keyword evidence="3" id="KW-0269">Exonuclease</keyword>
<keyword evidence="3" id="KW-0255">Endonuclease</keyword>
<evidence type="ECO:0000259" key="2">
    <source>
        <dbReference type="Pfam" id="PF03372"/>
    </source>
</evidence>
<feature type="transmembrane region" description="Helical" evidence="1">
    <location>
        <begin position="37"/>
        <end position="58"/>
    </location>
</feature>
<evidence type="ECO:0000256" key="1">
    <source>
        <dbReference type="SAM" id="Phobius"/>
    </source>
</evidence>
<keyword evidence="3" id="KW-0540">Nuclease</keyword>
<dbReference type="SUPFAM" id="SSF56219">
    <property type="entry name" value="DNase I-like"/>
    <property type="match status" value="1"/>
</dbReference>
<dbReference type="AlphaFoldDB" id="A0A438BKQ7"/>
<keyword evidence="1" id="KW-1133">Transmembrane helix</keyword>
<dbReference type="EMBL" id="RKLP01000001">
    <property type="protein sequence ID" value="RVW11532.1"/>
    <property type="molecule type" value="Genomic_DNA"/>
</dbReference>
<dbReference type="GO" id="GO:0004519">
    <property type="term" value="F:endonuclease activity"/>
    <property type="evidence" value="ECO:0007669"/>
    <property type="project" value="UniProtKB-KW"/>
</dbReference>
<dbReference type="InterPro" id="IPR036691">
    <property type="entry name" value="Endo/exonu/phosph_ase_sf"/>
</dbReference>
<proteinExistence type="predicted"/>
<organism evidence="3 4">
    <name type="scientific">Prescottella agglutinans</name>
    <dbReference type="NCBI Taxonomy" id="1644129"/>
    <lineage>
        <taxon>Bacteria</taxon>
        <taxon>Bacillati</taxon>
        <taxon>Actinomycetota</taxon>
        <taxon>Actinomycetes</taxon>
        <taxon>Mycobacteriales</taxon>
        <taxon>Nocardiaceae</taxon>
        <taxon>Prescottella</taxon>
    </lineage>
</organism>